<sequence length="753" mass="87149">MLTHPIQHMRFYAAVLMTFLFSVTVYGQIVKEDIHGTVVDSSTEQPVELANVVFLDKDSAFLCNTLTDSLGHFQVEMAEGKKPCFIEIVHICYDKASYRFQGDGMTFRLMPSDYHLDEVVIKGVRTKVKNRLNFEYVMTDAMVEKAKLTSKLLENIPTVYVDYNHDVYVRGSNRILILKDNVALMNNALIDQISPETVKKVEIMYNVPAKYADKNYTAIMNIVTVRKAGVSVMFDGLASADKEMYDAKTNVSLDTKKHSFYLFHKLYYRNLLEKKYINTAFTTPAKYTHEAFRETPRKECDNEFFWGYAFYLNENVRFGLDGYNSVYRENNLLTDLGANHLDFSHGHERMNSQDYKVYMAYEKEKDALKVEAAYNHINLSDNDEYYLPVYQMQQQEKRSSYQAELEYTRTMSDAVKFQLGAKYNYSRNKGLLGNVSDDGESRYRQNNLTFFAEADIAINEKWSLEAGTNMSFYNRMFTDASDVNAFYISPVLVSSYAWNNNNNLNISFSSFTENPTIWHLLPFMKEVSMGLFTLGNPTLKPKRTNKFSCEYSYSKGDSYLSLSTYYHRIQNSIQNTMGENHEGKTVISYINEKRRHDYGFDVSISQKPLKWLSYNIYVDVHSRHISANEFYKKNLLSWACQGQIGVDFTDNLGLVLQYMHSSKELSLNGYSKPTDSSMAVLSYSPTSWLDLCLMYLHPFGKMHTTSTIYNDNGSIEQKSDIYAQKVLLSLTLNLVKGKRRTHRQTYENPDKKY</sequence>
<comment type="subcellular location">
    <subcellularLocation>
        <location evidence="1">Cell outer membrane</location>
    </subcellularLocation>
</comment>
<dbReference type="InterPro" id="IPR008969">
    <property type="entry name" value="CarboxyPept-like_regulatory"/>
</dbReference>
<evidence type="ECO:0000256" key="1">
    <source>
        <dbReference type="ARBA" id="ARBA00004442"/>
    </source>
</evidence>
<organism evidence="5 6">
    <name type="scientific">Segatella bryantii</name>
    <name type="common">Prevotella bryantii</name>
    <dbReference type="NCBI Taxonomy" id="77095"/>
    <lineage>
        <taxon>Bacteria</taxon>
        <taxon>Pseudomonadati</taxon>
        <taxon>Bacteroidota</taxon>
        <taxon>Bacteroidia</taxon>
        <taxon>Bacteroidales</taxon>
        <taxon>Prevotellaceae</taxon>
        <taxon>Segatella</taxon>
    </lineage>
</organism>
<dbReference type="Proteomes" id="UP000887043">
    <property type="component" value="Unassembled WGS sequence"/>
</dbReference>
<name>A0AA37I485_SEGBR</name>
<dbReference type="Pfam" id="PF14905">
    <property type="entry name" value="OMP_b-brl_3"/>
    <property type="match status" value="1"/>
</dbReference>
<comment type="caution">
    <text evidence="5">The sequence shown here is derived from an EMBL/GenBank/DDBJ whole genome shotgun (WGS) entry which is preliminary data.</text>
</comment>
<dbReference type="EMBL" id="BPTR01000001">
    <property type="protein sequence ID" value="GJG28836.1"/>
    <property type="molecule type" value="Genomic_DNA"/>
</dbReference>
<evidence type="ECO:0000313" key="6">
    <source>
        <dbReference type="Proteomes" id="UP000887043"/>
    </source>
</evidence>
<gene>
    <name evidence="5" type="ORF">PRRU23_25360</name>
</gene>
<dbReference type="Gene3D" id="2.40.170.20">
    <property type="entry name" value="TonB-dependent receptor, beta-barrel domain"/>
    <property type="match status" value="1"/>
</dbReference>
<dbReference type="GO" id="GO:0009279">
    <property type="term" value="C:cell outer membrane"/>
    <property type="evidence" value="ECO:0007669"/>
    <property type="project" value="UniProtKB-SubCell"/>
</dbReference>
<keyword evidence="3" id="KW-0998">Cell outer membrane</keyword>
<dbReference type="SUPFAM" id="SSF49464">
    <property type="entry name" value="Carboxypeptidase regulatory domain-like"/>
    <property type="match status" value="1"/>
</dbReference>
<keyword evidence="2" id="KW-0472">Membrane</keyword>
<feature type="domain" description="Outer membrane protein beta-barrel" evidence="4">
    <location>
        <begin position="375"/>
        <end position="731"/>
    </location>
</feature>
<dbReference type="InterPro" id="IPR036942">
    <property type="entry name" value="Beta-barrel_TonB_sf"/>
</dbReference>
<evidence type="ECO:0000256" key="3">
    <source>
        <dbReference type="ARBA" id="ARBA00023237"/>
    </source>
</evidence>
<evidence type="ECO:0000259" key="4">
    <source>
        <dbReference type="Pfam" id="PF14905"/>
    </source>
</evidence>
<evidence type="ECO:0000256" key="2">
    <source>
        <dbReference type="ARBA" id="ARBA00023136"/>
    </source>
</evidence>
<evidence type="ECO:0000313" key="5">
    <source>
        <dbReference type="EMBL" id="GJG28836.1"/>
    </source>
</evidence>
<dbReference type="RefSeq" id="WP_039869743.1">
    <property type="nucleotide sequence ID" value="NZ_BPTR01000001.1"/>
</dbReference>
<accession>A0AA37I485</accession>
<dbReference type="SUPFAM" id="SSF56935">
    <property type="entry name" value="Porins"/>
    <property type="match status" value="1"/>
</dbReference>
<protein>
    <recommendedName>
        <fullName evidence="4">Outer membrane protein beta-barrel domain-containing protein</fullName>
    </recommendedName>
</protein>
<proteinExistence type="predicted"/>
<dbReference type="AlphaFoldDB" id="A0AA37I485"/>
<reference evidence="5" key="1">
    <citation type="submission" date="2021-08" db="EMBL/GenBank/DDBJ databases">
        <title>Prevotella lacticifex sp. nov., isolated from rumen of cow.</title>
        <authorList>
            <person name="Shinkai T."/>
            <person name="Ikeyama N."/>
            <person name="Kumagai M."/>
            <person name="Ohmori H."/>
            <person name="Sakamoto M."/>
            <person name="Ohkuma M."/>
            <person name="Mitsumori M."/>
        </authorList>
    </citation>
    <scope>NUCLEOTIDE SEQUENCE</scope>
    <source>
        <strain evidence="5">DSM 11371</strain>
    </source>
</reference>
<dbReference type="InterPro" id="IPR041700">
    <property type="entry name" value="OMP_b-brl_3"/>
</dbReference>